<dbReference type="Proteomes" id="UP001431221">
    <property type="component" value="Unassembled WGS sequence"/>
</dbReference>
<dbReference type="EMBL" id="JALNMJ010000040">
    <property type="protein sequence ID" value="MCK7616061.1"/>
    <property type="molecule type" value="Genomic_DNA"/>
</dbReference>
<evidence type="ECO:0000313" key="1">
    <source>
        <dbReference type="EMBL" id="MCK7616061.1"/>
    </source>
</evidence>
<keyword evidence="2" id="KW-1185">Reference proteome</keyword>
<dbReference type="Pfam" id="PF07183">
    <property type="entry name" value="DUF1403"/>
    <property type="match status" value="1"/>
</dbReference>
<sequence>MPRGTIACEADAAFAAGIALKSLDDLVRVNPAWAGCWRARQALESAAAARRLSGRSEEPAALLDAVLLTAPGDDPGPAGRIFGAFNKLANRNGALTTPFLVDLAELMGFSFDEHLAQSLDLVDAALQSGRAAPFAAADLITAIWSTRPDAEILAFALADWLIAQKLSWVFCVPLLMGQRYSAAFRTPGDRGRLRPGDAGFPAAVCQALVEATRTALRSAGDIARRADRLAAVAPKIRTKGADAVYQKLLGEVAVAGTAPGTGLSRWASTRLFDRLESFGAVREISGRPTFKIYGL</sequence>
<protein>
    <submittedName>
        <fullName evidence="1">DUF1403 family protein</fullName>
    </submittedName>
</protein>
<comment type="caution">
    <text evidence="1">The sequence shown here is derived from an EMBL/GenBank/DDBJ whole genome shotgun (WGS) entry which is preliminary data.</text>
</comment>
<dbReference type="InterPro" id="IPR009843">
    <property type="entry name" value="DUF1403"/>
</dbReference>
<gene>
    <name evidence="1" type="ORF">M0H32_28240</name>
</gene>
<accession>A0ABT0H360</accession>
<reference evidence="1" key="1">
    <citation type="submission" date="2022-04" db="EMBL/GenBank/DDBJ databases">
        <title>Roseibium sp. CAU 1639 isolated from mud.</title>
        <authorList>
            <person name="Kim W."/>
        </authorList>
    </citation>
    <scope>NUCLEOTIDE SEQUENCE</scope>
    <source>
        <strain evidence="1">CAU 1639</strain>
    </source>
</reference>
<organism evidence="1 2">
    <name type="scientific">Roseibium sediminicola</name>
    <dbReference type="NCBI Taxonomy" id="2933272"/>
    <lineage>
        <taxon>Bacteria</taxon>
        <taxon>Pseudomonadati</taxon>
        <taxon>Pseudomonadota</taxon>
        <taxon>Alphaproteobacteria</taxon>
        <taxon>Hyphomicrobiales</taxon>
        <taxon>Stappiaceae</taxon>
        <taxon>Roseibium</taxon>
    </lineage>
</organism>
<dbReference type="RefSeq" id="WP_248160017.1">
    <property type="nucleotide sequence ID" value="NZ_JALNMJ010000040.1"/>
</dbReference>
<evidence type="ECO:0000313" key="2">
    <source>
        <dbReference type="Proteomes" id="UP001431221"/>
    </source>
</evidence>
<proteinExistence type="predicted"/>
<name>A0ABT0H360_9HYPH</name>